<dbReference type="GO" id="GO:0005524">
    <property type="term" value="F:ATP binding"/>
    <property type="evidence" value="ECO:0007669"/>
    <property type="project" value="InterPro"/>
</dbReference>
<sequence length="678" mass="76799">MASIDDVGISVDVRDMSDGYLHFWDFLHPFLNLPIMREVGLVLLLFLGSLLNVLIPEIWSWLKVRFSYRTEDMVERRITVNLSAMTIGMISDRNALLQNAIFFYLHKVSWWSKLQPSVWNDKLCLVLLFDPLRSAWMERYDSPFRVNDDDDENTWENVNWRTRNELRRYVLVKVPTQGGWVPVSEDGIELSYERKRVAVDGSDGIRRTVILRARGGAEAGDRMEDFVRRCLEYYVENLPNVMNDGRVFLELQPTSKESGSESQVCFKRYPLSDNKTFDTLFFPERGSILKLVDNFMAKKGRFATEGFPVKLGFLLYGPPGTGKTSFVKALASYTKRHVVSVHLPFLRTNQDLYDIFLNREFHCIGESDVTVFGMEDVIFLLDDVDSSSQLVRSRVRRQHLRKRRSAALEAGGDTADNELCSSASDEGGEVELSSDDENPNNDEESPSRDEHIDIVNQLLLGVLDPRSSLEGQSATGKTLRRDITGKDSLLKLLQASDTLNLSGLLNVLDGAVDTPGRIVVMITNHPERLDPALVRPGRFSVKLRMDYIRLPALLDMLGLHFGSVEDKNDKNDTENDNENDNKNVKESKLVEYKSGNISVTKTMGNLKLPKLNAVDAARVREVVAKLETRNNEQGTKSTGLVISPAEVEAMCTVCATLDEFIELLCSRFSTNEVEKERD</sequence>
<dbReference type="InterPro" id="IPR027417">
    <property type="entry name" value="P-loop_NTPase"/>
</dbReference>
<dbReference type="OrthoDB" id="10251412at2759"/>
<feature type="transmembrane region" description="Helical" evidence="3">
    <location>
        <begin position="39"/>
        <end position="59"/>
    </location>
</feature>
<comment type="caution">
    <text evidence="5">The sequence shown here is derived from an EMBL/GenBank/DDBJ whole genome shotgun (WGS) entry which is preliminary data.</text>
</comment>
<keyword evidence="3" id="KW-0812">Transmembrane</keyword>
<dbReference type="InterPro" id="IPR050747">
    <property type="entry name" value="Mitochondrial_chaperone_BCS1"/>
</dbReference>
<evidence type="ECO:0000256" key="3">
    <source>
        <dbReference type="SAM" id="Phobius"/>
    </source>
</evidence>
<feature type="region of interest" description="Disordered" evidence="2">
    <location>
        <begin position="405"/>
        <end position="449"/>
    </location>
</feature>
<evidence type="ECO:0000259" key="4">
    <source>
        <dbReference type="SMART" id="SM00382"/>
    </source>
</evidence>
<feature type="domain" description="AAA+ ATPase" evidence="4">
    <location>
        <begin position="309"/>
        <end position="549"/>
    </location>
</feature>
<dbReference type="PANTHER" id="PTHR23070">
    <property type="entry name" value="BCS1 AAA-TYPE ATPASE"/>
    <property type="match status" value="1"/>
</dbReference>
<organism evidence="5 6">
    <name type="scientific">Trypanosoma theileri</name>
    <dbReference type="NCBI Taxonomy" id="67003"/>
    <lineage>
        <taxon>Eukaryota</taxon>
        <taxon>Discoba</taxon>
        <taxon>Euglenozoa</taxon>
        <taxon>Kinetoplastea</taxon>
        <taxon>Metakinetoplastina</taxon>
        <taxon>Trypanosomatida</taxon>
        <taxon>Trypanosomatidae</taxon>
        <taxon>Trypanosoma</taxon>
    </lineage>
</organism>
<dbReference type="AlphaFoldDB" id="A0A1X0NTT2"/>
<protein>
    <recommendedName>
        <fullName evidence="4">AAA+ ATPase domain-containing protein</fullName>
    </recommendedName>
</protein>
<keyword evidence="3" id="KW-1133">Transmembrane helix</keyword>
<name>A0A1X0NTT2_9TRYP</name>
<dbReference type="InterPro" id="IPR003959">
    <property type="entry name" value="ATPase_AAA_core"/>
</dbReference>
<evidence type="ECO:0000313" key="6">
    <source>
        <dbReference type="Proteomes" id="UP000192257"/>
    </source>
</evidence>
<dbReference type="InterPro" id="IPR003593">
    <property type="entry name" value="AAA+_ATPase"/>
</dbReference>
<dbReference type="SUPFAM" id="SSF52540">
    <property type="entry name" value="P-loop containing nucleoside triphosphate hydrolases"/>
    <property type="match status" value="1"/>
</dbReference>
<proteinExistence type="inferred from homology"/>
<feature type="compositionally biased region" description="Acidic residues" evidence="2">
    <location>
        <begin position="426"/>
        <end position="444"/>
    </location>
</feature>
<dbReference type="SMART" id="SM00382">
    <property type="entry name" value="AAA"/>
    <property type="match status" value="1"/>
</dbReference>
<evidence type="ECO:0000256" key="2">
    <source>
        <dbReference type="SAM" id="MobiDB-lite"/>
    </source>
</evidence>
<reference evidence="5 6" key="1">
    <citation type="submission" date="2017-03" db="EMBL/GenBank/DDBJ databases">
        <title>An alternative strategy for trypanosome survival in the mammalian bloodstream revealed through genome and transcriptome analysis of the ubiquitous bovine parasite Trypanosoma (Megatrypanum) theileri.</title>
        <authorList>
            <person name="Kelly S."/>
            <person name="Ivens A."/>
            <person name="Mott A."/>
            <person name="O'Neill E."/>
            <person name="Emms D."/>
            <person name="Macleod O."/>
            <person name="Voorheis P."/>
            <person name="Matthews J."/>
            <person name="Matthews K."/>
            <person name="Carrington M."/>
        </authorList>
    </citation>
    <scope>NUCLEOTIDE SEQUENCE [LARGE SCALE GENOMIC DNA]</scope>
    <source>
        <strain evidence="5">Edinburgh</strain>
    </source>
</reference>
<keyword evidence="6" id="KW-1185">Reference proteome</keyword>
<keyword evidence="3" id="KW-0472">Membrane</keyword>
<dbReference type="RefSeq" id="XP_028882014.1">
    <property type="nucleotide sequence ID" value="XM_029026690.1"/>
</dbReference>
<dbReference type="Proteomes" id="UP000192257">
    <property type="component" value="Unassembled WGS sequence"/>
</dbReference>
<dbReference type="EMBL" id="NBCO01000019">
    <property type="protein sequence ID" value="ORC87948.1"/>
    <property type="molecule type" value="Genomic_DNA"/>
</dbReference>
<evidence type="ECO:0000313" key="5">
    <source>
        <dbReference type="EMBL" id="ORC87948.1"/>
    </source>
</evidence>
<comment type="similarity">
    <text evidence="1">Belongs to the AAA ATPase family. BCS1 subfamily.</text>
</comment>
<dbReference type="GO" id="GO:0016887">
    <property type="term" value="F:ATP hydrolysis activity"/>
    <property type="evidence" value="ECO:0007669"/>
    <property type="project" value="InterPro"/>
</dbReference>
<dbReference type="VEuPathDB" id="TriTrypDB:TM35_000191920"/>
<gene>
    <name evidence="5" type="ORF">TM35_000191920</name>
</gene>
<feature type="region of interest" description="Disordered" evidence="2">
    <location>
        <begin position="565"/>
        <end position="586"/>
    </location>
</feature>
<accession>A0A1X0NTT2</accession>
<evidence type="ECO:0000256" key="1">
    <source>
        <dbReference type="ARBA" id="ARBA00007448"/>
    </source>
</evidence>
<dbReference type="STRING" id="67003.A0A1X0NTT2"/>
<dbReference type="Pfam" id="PF00004">
    <property type="entry name" value="AAA"/>
    <property type="match status" value="2"/>
</dbReference>
<dbReference type="Gene3D" id="3.40.50.300">
    <property type="entry name" value="P-loop containing nucleotide triphosphate hydrolases"/>
    <property type="match status" value="1"/>
</dbReference>
<dbReference type="GeneID" id="39986470"/>